<evidence type="ECO:0000256" key="3">
    <source>
        <dbReference type="ARBA" id="ARBA00007025"/>
    </source>
</evidence>
<evidence type="ECO:0000313" key="19">
    <source>
        <dbReference type="EnsemblPlants" id="AUR62000174-RA:cds"/>
    </source>
</evidence>
<dbReference type="InterPro" id="IPR015424">
    <property type="entry name" value="PyrdxlP-dep_Trfase"/>
</dbReference>
<dbReference type="InterPro" id="IPR056302">
    <property type="entry name" value="CHD1-2/Hrp3_HTH"/>
</dbReference>
<evidence type="ECO:0000256" key="11">
    <source>
        <dbReference type="ARBA" id="ARBA00022898"/>
    </source>
</evidence>
<dbReference type="Gene3D" id="1.10.10.60">
    <property type="entry name" value="Homeodomain-like"/>
    <property type="match status" value="1"/>
</dbReference>
<dbReference type="Gene3D" id="3.40.640.10">
    <property type="entry name" value="Type I PLP-dependent aspartate aminotransferase-like (Major domain)"/>
    <property type="match status" value="1"/>
</dbReference>
<evidence type="ECO:0000256" key="8">
    <source>
        <dbReference type="ARBA" id="ARBA00022806"/>
    </source>
</evidence>
<feature type="region of interest" description="Disordered" evidence="15">
    <location>
        <begin position="35"/>
        <end position="297"/>
    </location>
</feature>
<evidence type="ECO:0000259" key="16">
    <source>
        <dbReference type="PROSITE" id="PS50013"/>
    </source>
</evidence>
<keyword evidence="7" id="KW-0378">Hydrolase</keyword>
<evidence type="ECO:0000259" key="18">
    <source>
        <dbReference type="PROSITE" id="PS51194"/>
    </source>
</evidence>
<comment type="subcellular location">
    <subcellularLocation>
        <location evidence="2">Nucleus</location>
    </subcellularLocation>
</comment>
<keyword evidence="20" id="KW-1185">Reference proteome</keyword>
<feature type="domain" description="Chromo" evidence="16">
    <location>
        <begin position="298"/>
        <end position="377"/>
    </location>
</feature>
<feature type="compositionally biased region" description="Basic and acidic residues" evidence="15">
    <location>
        <begin position="1412"/>
        <end position="1432"/>
    </location>
</feature>
<dbReference type="InterPro" id="IPR027417">
    <property type="entry name" value="P-loop_NTPase"/>
</dbReference>
<reference evidence="19" key="2">
    <citation type="submission" date="2021-03" db="UniProtKB">
        <authorList>
            <consortium name="EnsemblPlants"/>
        </authorList>
    </citation>
    <scope>IDENTIFICATION</scope>
</reference>
<dbReference type="Pfam" id="PF00266">
    <property type="entry name" value="Aminotran_5"/>
    <property type="match status" value="1"/>
</dbReference>
<keyword evidence="10" id="KW-0156">Chromatin regulator</keyword>
<evidence type="ECO:0000256" key="14">
    <source>
        <dbReference type="RuleBase" id="RU004504"/>
    </source>
</evidence>
<dbReference type="Pfam" id="PF00385">
    <property type="entry name" value="Chromo"/>
    <property type="match status" value="1"/>
</dbReference>
<dbReference type="InterPro" id="IPR000192">
    <property type="entry name" value="Aminotrans_V_dom"/>
</dbReference>
<dbReference type="PANTHER" id="PTHR45623:SF14">
    <property type="entry name" value="CHROMODOMAIN-HELICASE-DNA-BINDING PROTEIN 1"/>
    <property type="match status" value="1"/>
</dbReference>
<reference evidence="19" key="1">
    <citation type="journal article" date="2017" name="Nature">
        <title>The genome of Chenopodium quinoa.</title>
        <authorList>
            <person name="Jarvis D.E."/>
            <person name="Ho Y.S."/>
            <person name="Lightfoot D.J."/>
            <person name="Schmoeckel S.M."/>
            <person name="Li B."/>
            <person name="Borm T.J.A."/>
            <person name="Ohyanagi H."/>
            <person name="Mineta K."/>
            <person name="Michell C.T."/>
            <person name="Saber N."/>
            <person name="Kharbatia N.M."/>
            <person name="Rupper R.R."/>
            <person name="Sharp A.R."/>
            <person name="Dally N."/>
            <person name="Boughton B.A."/>
            <person name="Woo Y.H."/>
            <person name="Gao G."/>
            <person name="Schijlen E.G.W.M."/>
            <person name="Guo X."/>
            <person name="Momin A.A."/>
            <person name="Negrao S."/>
            <person name="Al-Babili S."/>
            <person name="Gehring C."/>
            <person name="Roessner U."/>
            <person name="Jung C."/>
            <person name="Murphy K."/>
            <person name="Arold S.T."/>
            <person name="Gojobori T."/>
            <person name="van der Linden C.G."/>
            <person name="van Loo E.N."/>
            <person name="Jellen E.N."/>
            <person name="Maughan P.J."/>
            <person name="Tester M."/>
        </authorList>
    </citation>
    <scope>NUCLEOTIDE SEQUENCE [LARGE SCALE GENOMIC DNA]</scope>
    <source>
        <strain evidence="19">cv. PI 614886</strain>
    </source>
</reference>
<dbReference type="GO" id="GO:0000785">
    <property type="term" value="C:chromatin"/>
    <property type="evidence" value="ECO:0007669"/>
    <property type="project" value="TreeGrafter"/>
</dbReference>
<comment type="cofactor">
    <cofactor evidence="1 14">
        <name>pyridoxal 5'-phosphate</name>
        <dbReference type="ChEBI" id="CHEBI:597326"/>
    </cofactor>
</comment>
<feature type="compositionally biased region" description="Basic and acidic residues" evidence="15">
    <location>
        <begin position="93"/>
        <end position="111"/>
    </location>
</feature>
<feature type="compositionally biased region" description="Basic and acidic residues" evidence="15">
    <location>
        <begin position="130"/>
        <end position="140"/>
    </location>
</feature>
<dbReference type="InterPro" id="IPR015421">
    <property type="entry name" value="PyrdxlP-dep_Trfase_major"/>
</dbReference>
<evidence type="ECO:0008006" key="21">
    <source>
        <dbReference type="Google" id="ProtNLM"/>
    </source>
</evidence>
<dbReference type="InterPro" id="IPR001650">
    <property type="entry name" value="Helicase_C-like"/>
</dbReference>
<accession>A0A803KMB8</accession>
<dbReference type="PROSITE" id="PS00690">
    <property type="entry name" value="DEAH_ATP_HELICASE"/>
    <property type="match status" value="1"/>
</dbReference>
<dbReference type="SMART" id="SM01176">
    <property type="entry name" value="DUF4208"/>
    <property type="match status" value="1"/>
</dbReference>
<evidence type="ECO:0000256" key="15">
    <source>
        <dbReference type="SAM" id="MobiDB-lite"/>
    </source>
</evidence>
<feature type="compositionally biased region" description="Basic and acidic residues" evidence="15">
    <location>
        <begin position="281"/>
        <end position="290"/>
    </location>
</feature>
<dbReference type="InterPro" id="IPR000330">
    <property type="entry name" value="SNF2_N"/>
</dbReference>
<evidence type="ECO:0000256" key="12">
    <source>
        <dbReference type="ARBA" id="ARBA00023125"/>
    </source>
</evidence>
<dbReference type="InterPro" id="IPR000953">
    <property type="entry name" value="Chromo/chromo_shadow_dom"/>
</dbReference>
<dbReference type="InterPro" id="IPR049730">
    <property type="entry name" value="SNF2/RAD54-like_C"/>
</dbReference>
<evidence type="ECO:0000256" key="10">
    <source>
        <dbReference type="ARBA" id="ARBA00022853"/>
    </source>
</evidence>
<dbReference type="InterPro" id="IPR015422">
    <property type="entry name" value="PyrdxlP-dep_Trfase_small"/>
</dbReference>
<dbReference type="GO" id="GO:0005634">
    <property type="term" value="C:nucleus"/>
    <property type="evidence" value="ECO:0007669"/>
    <property type="project" value="UniProtKB-SubCell"/>
</dbReference>
<organism evidence="19 20">
    <name type="scientific">Chenopodium quinoa</name>
    <name type="common">Quinoa</name>
    <dbReference type="NCBI Taxonomy" id="63459"/>
    <lineage>
        <taxon>Eukaryota</taxon>
        <taxon>Viridiplantae</taxon>
        <taxon>Streptophyta</taxon>
        <taxon>Embryophyta</taxon>
        <taxon>Tracheophyta</taxon>
        <taxon>Spermatophyta</taxon>
        <taxon>Magnoliopsida</taxon>
        <taxon>eudicotyledons</taxon>
        <taxon>Gunneridae</taxon>
        <taxon>Pentapetalae</taxon>
        <taxon>Caryophyllales</taxon>
        <taxon>Chenopodiaceae</taxon>
        <taxon>Chenopodioideae</taxon>
        <taxon>Atripliceae</taxon>
        <taxon>Chenopodium</taxon>
    </lineage>
</organism>
<dbReference type="GO" id="GO:0005524">
    <property type="term" value="F:ATP binding"/>
    <property type="evidence" value="ECO:0007669"/>
    <property type="project" value="UniProtKB-KW"/>
</dbReference>
<keyword evidence="13" id="KW-0539">Nucleus</keyword>
<comment type="similarity">
    <text evidence="4">Belongs to the class-V pyridoxal-phosphate-dependent aminotransferase family.</text>
</comment>
<keyword evidence="11" id="KW-0663">Pyridoxal phosphate</keyword>
<feature type="domain" description="Chromo" evidence="16">
    <location>
        <begin position="411"/>
        <end position="463"/>
    </location>
</feature>
<dbReference type="Pfam" id="PF00271">
    <property type="entry name" value="Helicase_C"/>
    <property type="match status" value="1"/>
</dbReference>
<feature type="domain" description="Helicase C-terminal" evidence="18">
    <location>
        <begin position="861"/>
        <end position="1012"/>
    </location>
</feature>
<evidence type="ECO:0000256" key="5">
    <source>
        <dbReference type="ARBA" id="ARBA00022737"/>
    </source>
</evidence>
<dbReference type="SUPFAM" id="SSF52540">
    <property type="entry name" value="P-loop containing nucleoside triphosphate hydrolases"/>
    <property type="match status" value="2"/>
</dbReference>
<sequence>MEDKNASRTVNRVHNSIDIDLNSSENDFEMKIDGHYQSDVEPDASRLPNEVAVNGGADMEPSTSHTYERRSRGSAEKWGSTFWKSSQPVVTHDISDSGHESRSGSEYKNDEGSEGNSFGGEDRLELEEYEGQKETEKVPADEMLSDEYYEQDGDDQNDSLQYREDDPDDIDFEPDGVADDRTRTKKKPRGGQRVKSGGNAKASKGQRSLSAPTRRRKGRVSDDELSAEDSEDVSDENFRTRRGAHLRKNSNLGRKNEARTSSRSTRKVSYAESEESEEVDEGKNKKSQKEDNDEEDADAIERVLFHQPKGMAEEAMRANISTQPVLLGHFYDTELDWNEMEFLIKWKGQSHLHCLWKPLAELQNLSGFKKVLNYMKKVAEDVRFRMSVSREEIEVHDVSKEMDLDLFKQNCQVERIIADRINRDSSGEVTPEYLVKWQGLSYAEATWEKDVDIAFAQEAIDEYKTIGGDDYGYEGEPLSGYHGVVGGFVVNSGGSDAGEGMLRWAREATVAVPGKTVDAQRRKIRGSLRKLDEQPEWLKGGKLRDYQLEGLNFLVNSWRNDTNVILADEMGLGKTVQSVSMLGFLQNAQQINGPFLVVVPLSTLSNWAKEFRKWLPSMNVIVYVGTRASREVCQQHEFYNEKNTGRTIKFDALLTTYEVILKDKAVLSKIKWSYLMVDEAHRLKNCEASLYTSLLDFSTKNKLLITGTPLQNSVEELWALLHFLDPDKFRNKDVFVQNYKNLSSFNEIELANLHMELRPHILRRVIKDVEISLPPKIERILRVEMSPLQKQYYKWILERNFHDLNKGVKGNQVSLLNIVVELKKCCNHPFLFESADHGYGGESNDGSKLERMILSSGKLVILDKLLVKLHETKHRVLIFSQMVRMLDILAEYLSLRGFQFQRLDGSTKAESRHQAMEHFNAPGSDDFCFLLSTRAGGLGINLATADTVIIFDSDWNPQNDLQAMSRAHRIGQQEVVNIYRFVTSKSVEEDILERAKKKMVLDHLVIQKLNAEGRLEKKEAKKAVTFDKNELSAILRFGAEELFKEEKNEEESKRRLLSMDIDEILERAEKVEDKGTEGEQANELLSQFKVANFCNAEDDTSFWSRWIKPDAVGQAEEALAPRGARYTKSYVEPVQPDGSNKRKKKEAPSVRANTKRRRGESSHMVPMIDGASAQVRDWSSGNLPKRDATRFAKAVMKFGNASQIDLIAADVGGAVEAASVDSQVELFDALIDGCQEAAKEEKIDPKGPLLDFFGVPVKASDMVNRVEQLQHLAKRIGRYEDPISQFRVLKYLKPANWSKGCGWNQIDDARLLLGVHYHGFGNWEKIRLDERLGLTKKIAPVELQTHETFLPRAPNLKDRALALLEMEISAVSGKNSNPKGRNKSSKNMENLHNVAKPRGRGRGRPSSPKLNQMDKIRSQRSQKVEPLVKEEGEMSDNEEVYEQFKEVKWMEWCEDVMMEEERTLKRLQKLQTTSADLPKEKVLSKIRKYLQLIGRRIDQVVFEHEREPHKQDRMMMRLWKYVSTYSNLTGDRLCQIYSKLKQEQEDEARLGPSHINGNNAFQRQSARLKGLQNNNSYQTGEPGLKLHDPAKFEAWKRKKRAETDAFLVAEDPFQKPSSNGQRLPASNSLGILGAAPADSRPYNNERPYKIRPGGFQQRQGFSSDEDLFLKMVKFDRSRCIANMRADVSNFRPQRLEEGESLSATFKDMAWDPPQWEEKMDYMNGPGRHHLFVPGPVNIPEPVIRAMNRNNEDYRAPAIPALTKSLLEDVKKIFKTTTGTPFMIPTTGTGAWESALTNTLSPGDRTISFLIGQFSLLWIDQQKRLGFDVDVIESEWGYGANLEAMASKLAADTAHKIKAICIVHNETATGVTNNLATVRKILDHYNHPALFLVDGVSSICALDFRMDEWGVDVALTGSQKALSLPTGMGIVCASPKALEASKTAKSVRVFFDWNDYLKFYKAGSYWPYTPSIQLLYGLKAALELIFEEGLDNVIARHSRMGKATRLAVEAWGLKNCTQKEEWFSDTVTAVVVPPHINSNQIVKRAWERYNMSLGLGLNKVAGKVFRIGHLGHLNELQLLGCLAGVEMILKDVGYPVKLGSGVAAAAAYLQNSTPMIPSRI</sequence>
<dbReference type="InterPro" id="IPR023780">
    <property type="entry name" value="Chromo_domain"/>
</dbReference>
<keyword evidence="6" id="KW-0547">Nucleotide-binding</keyword>
<dbReference type="PROSITE" id="PS50013">
    <property type="entry name" value="CHROMO_2"/>
    <property type="match status" value="2"/>
</dbReference>
<dbReference type="FunFam" id="3.40.50.300:FF:000130">
    <property type="entry name" value="Chromodomain-helicase-DNA-binding protein 2 isoform 1"/>
    <property type="match status" value="1"/>
</dbReference>
<proteinExistence type="inferred from homology"/>
<dbReference type="FunFam" id="3.40.50.10810:FF:000005">
    <property type="entry name" value="Photoperiod-independent early flowering 1"/>
    <property type="match status" value="1"/>
</dbReference>
<keyword evidence="9" id="KW-0067">ATP-binding</keyword>
<dbReference type="InterPro" id="IPR038718">
    <property type="entry name" value="SNF2-like_sf"/>
</dbReference>
<protein>
    <recommendedName>
        <fullName evidence="21">Protein CHROMATIN REMODELING 5</fullName>
    </recommendedName>
</protein>
<feature type="compositionally biased region" description="Polar residues" evidence="15">
    <location>
        <begin position="1372"/>
        <end position="1390"/>
    </location>
</feature>
<dbReference type="PROSITE" id="PS00595">
    <property type="entry name" value="AA_TRANSFER_CLASS_5"/>
    <property type="match status" value="1"/>
</dbReference>
<dbReference type="Gene3D" id="3.40.50.300">
    <property type="entry name" value="P-loop containing nucleotide triphosphate hydrolases"/>
    <property type="match status" value="1"/>
</dbReference>
<dbReference type="SMART" id="SM00487">
    <property type="entry name" value="DEXDc"/>
    <property type="match status" value="1"/>
</dbReference>
<dbReference type="GO" id="GO:0003677">
    <property type="term" value="F:DNA binding"/>
    <property type="evidence" value="ECO:0007669"/>
    <property type="project" value="UniProtKB-KW"/>
</dbReference>
<keyword evidence="8" id="KW-0347">Helicase</keyword>
<dbReference type="SUPFAM" id="SSF53383">
    <property type="entry name" value="PLP-dependent transferases"/>
    <property type="match status" value="1"/>
</dbReference>
<dbReference type="Pfam" id="PF00176">
    <property type="entry name" value="SNF2-rel_dom"/>
    <property type="match status" value="1"/>
</dbReference>
<evidence type="ECO:0000256" key="4">
    <source>
        <dbReference type="ARBA" id="ARBA00009236"/>
    </source>
</evidence>
<feature type="compositionally biased region" description="Acidic residues" evidence="15">
    <location>
        <begin position="143"/>
        <end position="157"/>
    </location>
</feature>
<dbReference type="CDD" id="cd18660">
    <property type="entry name" value="CD1_tandem"/>
    <property type="match status" value="1"/>
</dbReference>
<feature type="domain" description="Helicase ATP-binding" evidence="17">
    <location>
        <begin position="555"/>
        <end position="727"/>
    </location>
</feature>
<feature type="compositionally biased region" description="Basic residues" evidence="15">
    <location>
        <begin position="183"/>
        <end position="192"/>
    </location>
</feature>
<evidence type="ECO:0000256" key="1">
    <source>
        <dbReference type="ARBA" id="ARBA00001933"/>
    </source>
</evidence>
<dbReference type="FunFam" id="2.40.50.40:FF:000032">
    <property type="entry name" value="protein CHROMATIN REMODELING 5 isoform X2"/>
    <property type="match status" value="1"/>
</dbReference>
<dbReference type="Gramene" id="AUR62000174-RA">
    <property type="protein sequence ID" value="AUR62000174-RA:cds"/>
    <property type="gene ID" value="AUR62000174"/>
</dbReference>
<dbReference type="InterPro" id="IPR016197">
    <property type="entry name" value="Chromo-like_dom_sf"/>
</dbReference>
<evidence type="ECO:0000256" key="2">
    <source>
        <dbReference type="ARBA" id="ARBA00004123"/>
    </source>
</evidence>
<dbReference type="CDD" id="cd18793">
    <property type="entry name" value="SF2_C_SNF"/>
    <property type="match status" value="1"/>
</dbReference>
<dbReference type="EnsemblPlants" id="AUR62000174-RA">
    <property type="protein sequence ID" value="AUR62000174-RA:cds"/>
    <property type="gene ID" value="AUR62000174"/>
</dbReference>
<dbReference type="GO" id="GO:0004386">
    <property type="term" value="F:helicase activity"/>
    <property type="evidence" value="ECO:0007669"/>
    <property type="project" value="UniProtKB-KW"/>
</dbReference>
<evidence type="ECO:0000256" key="6">
    <source>
        <dbReference type="ARBA" id="ARBA00022741"/>
    </source>
</evidence>
<dbReference type="CDD" id="cd18659">
    <property type="entry name" value="CD2_tandem"/>
    <property type="match status" value="1"/>
</dbReference>
<dbReference type="OMA" id="QDMDASY"/>
<feature type="region of interest" description="Disordered" evidence="15">
    <location>
        <begin position="1129"/>
        <end position="1162"/>
    </location>
</feature>
<feature type="compositionally biased region" description="Basic and acidic residues" evidence="15">
    <location>
        <begin position="66"/>
        <end position="75"/>
    </location>
</feature>
<dbReference type="InterPro" id="IPR025260">
    <property type="entry name" value="CHD1-like_C"/>
</dbReference>
<feature type="compositionally biased region" description="Acidic residues" evidence="15">
    <location>
        <begin position="223"/>
        <end position="235"/>
    </location>
</feature>
<dbReference type="Gene3D" id="3.40.50.10810">
    <property type="entry name" value="Tandem AAA-ATPase domain"/>
    <property type="match status" value="1"/>
</dbReference>
<dbReference type="Proteomes" id="UP000596660">
    <property type="component" value="Unplaced"/>
</dbReference>
<dbReference type="PROSITE" id="PS51192">
    <property type="entry name" value="HELICASE_ATP_BIND_1"/>
    <property type="match status" value="1"/>
</dbReference>
<dbReference type="InterPro" id="IPR020578">
    <property type="entry name" value="Aminotrans_V_PyrdxlP_BS"/>
</dbReference>
<evidence type="ECO:0000256" key="9">
    <source>
        <dbReference type="ARBA" id="ARBA00022840"/>
    </source>
</evidence>
<dbReference type="Gene3D" id="2.40.50.40">
    <property type="match status" value="2"/>
</dbReference>
<dbReference type="GO" id="GO:0034728">
    <property type="term" value="P:nucleosome organization"/>
    <property type="evidence" value="ECO:0007669"/>
    <property type="project" value="TreeGrafter"/>
</dbReference>
<dbReference type="CDD" id="cd06451">
    <property type="entry name" value="AGAT_like"/>
    <property type="match status" value="1"/>
</dbReference>
<evidence type="ECO:0000256" key="7">
    <source>
        <dbReference type="ARBA" id="ARBA00022801"/>
    </source>
</evidence>
<dbReference type="Pfam" id="PF23588">
    <property type="entry name" value="HTH_CHD1_Hrp3"/>
    <property type="match status" value="1"/>
</dbReference>
<dbReference type="Pfam" id="PF13907">
    <property type="entry name" value="CHD1-like_C"/>
    <property type="match status" value="1"/>
</dbReference>
<dbReference type="PANTHER" id="PTHR45623">
    <property type="entry name" value="CHROMODOMAIN-HELICASE-DNA-BINDING PROTEIN 3-RELATED-RELATED"/>
    <property type="match status" value="1"/>
</dbReference>
<dbReference type="Gene3D" id="3.90.1150.10">
    <property type="entry name" value="Aspartate Aminotransferase, domain 1"/>
    <property type="match status" value="1"/>
</dbReference>
<evidence type="ECO:0000256" key="13">
    <source>
        <dbReference type="ARBA" id="ARBA00023242"/>
    </source>
</evidence>
<dbReference type="GO" id="GO:0042393">
    <property type="term" value="F:histone binding"/>
    <property type="evidence" value="ECO:0007669"/>
    <property type="project" value="TreeGrafter"/>
</dbReference>
<dbReference type="InterPro" id="IPR014001">
    <property type="entry name" value="Helicase_ATP-bd"/>
</dbReference>
<dbReference type="GO" id="GO:0016887">
    <property type="term" value="F:ATP hydrolysis activity"/>
    <property type="evidence" value="ECO:0007669"/>
    <property type="project" value="TreeGrafter"/>
</dbReference>
<dbReference type="GO" id="GO:0003682">
    <property type="term" value="F:chromatin binding"/>
    <property type="evidence" value="ECO:0007669"/>
    <property type="project" value="TreeGrafter"/>
</dbReference>
<keyword evidence="12" id="KW-0238">DNA-binding</keyword>
<dbReference type="GO" id="GO:0008483">
    <property type="term" value="F:transaminase activity"/>
    <property type="evidence" value="ECO:0007669"/>
    <property type="project" value="UniProtKB-ARBA"/>
</dbReference>
<evidence type="ECO:0000313" key="20">
    <source>
        <dbReference type="Proteomes" id="UP000596660"/>
    </source>
</evidence>
<dbReference type="PROSITE" id="PS51194">
    <property type="entry name" value="HELICASE_CTER"/>
    <property type="match status" value="1"/>
</dbReference>
<dbReference type="FunFam" id="3.90.1150.10:FF:000031">
    <property type="entry name" value="Serine--glyoxylate aminotransferase"/>
    <property type="match status" value="1"/>
</dbReference>
<name>A0A803KMB8_CHEQI</name>
<comment type="similarity">
    <text evidence="3">Belongs to the SNF2/RAD54 helicase family.</text>
</comment>
<keyword evidence="5" id="KW-0677">Repeat</keyword>
<dbReference type="InterPro" id="IPR002464">
    <property type="entry name" value="DNA/RNA_helicase_DEAH_CS"/>
</dbReference>
<dbReference type="FunFam" id="3.40.640.10:FF:000054">
    <property type="entry name" value="Serine--glyoxylate aminotransferase"/>
    <property type="match status" value="1"/>
</dbReference>
<dbReference type="SUPFAM" id="SSF54160">
    <property type="entry name" value="Chromo domain-like"/>
    <property type="match status" value="2"/>
</dbReference>
<dbReference type="GO" id="GO:0140658">
    <property type="term" value="F:ATP-dependent chromatin remodeler activity"/>
    <property type="evidence" value="ECO:0007669"/>
    <property type="project" value="TreeGrafter"/>
</dbReference>
<feature type="compositionally biased region" description="Acidic residues" evidence="15">
    <location>
        <begin position="165"/>
        <end position="177"/>
    </location>
</feature>
<evidence type="ECO:0000259" key="17">
    <source>
        <dbReference type="PROSITE" id="PS51192"/>
    </source>
</evidence>
<dbReference type="SMART" id="SM00490">
    <property type="entry name" value="HELICc"/>
    <property type="match status" value="1"/>
</dbReference>
<feature type="region of interest" description="Disordered" evidence="15">
    <location>
        <begin position="1372"/>
        <end position="1432"/>
    </location>
</feature>
<dbReference type="SMART" id="SM00298">
    <property type="entry name" value="CHROMO"/>
    <property type="match status" value="2"/>
</dbReference>